<dbReference type="SMART" id="SM00382">
    <property type="entry name" value="AAA"/>
    <property type="match status" value="1"/>
</dbReference>
<keyword evidence="7 9" id="KW-0687">Ribonucleoprotein</keyword>
<feature type="coiled-coil region" evidence="10">
    <location>
        <begin position="304"/>
        <end position="336"/>
    </location>
</feature>
<dbReference type="GO" id="GO:0008312">
    <property type="term" value="F:7S RNA binding"/>
    <property type="evidence" value="ECO:0007669"/>
    <property type="project" value="InterPro"/>
</dbReference>
<dbReference type="GO" id="GO:0048500">
    <property type="term" value="C:signal recognition particle"/>
    <property type="evidence" value="ECO:0007669"/>
    <property type="project" value="UniProtKB-UniRule"/>
</dbReference>
<evidence type="ECO:0000256" key="7">
    <source>
        <dbReference type="ARBA" id="ARBA00023274"/>
    </source>
</evidence>
<evidence type="ECO:0000256" key="10">
    <source>
        <dbReference type="SAM" id="Coils"/>
    </source>
</evidence>
<comment type="subunit">
    <text evidence="9">Part of the signal recognition particle protein translocation system, which is composed of SRP and FtsY.</text>
</comment>
<evidence type="ECO:0000256" key="3">
    <source>
        <dbReference type="ARBA" id="ARBA00022801"/>
    </source>
</evidence>
<keyword evidence="9" id="KW-0963">Cytoplasm</keyword>
<dbReference type="GO" id="GO:0003924">
    <property type="term" value="F:GTPase activity"/>
    <property type="evidence" value="ECO:0007669"/>
    <property type="project" value="UniProtKB-UniRule"/>
</dbReference>
<dbReference type="HAMAP" id="MF_00306">
    <property type="entry name" value="SRP54"/>
    <property type="match status" value="1"/>
</dbReference>
<dbReference type="InterPro" id="IPR003593">
    <property type="entry name" value="AAA+_ATPase"/>
</dbReference>
<proteinExistence type="inferred from homology"/>
<keyword evidence="6 9" id="KW-0733">Signal recognition particle</keyword>
<dbReference type="SMART" id="SM00962">
    <property type="entry name" value="SRP54"/>
    <property type="match status" value="1"/>
</dbReference>
<dbReference type="SUPFAM" id="SSF52540">
    <property type="entry name" value="P-loop containing nucleoside triphosphate hydrolases"/>
    <property type="match status" value="1"/>
</dbReference>
<dbReference type="FunFam" id="3.40.50.300:FF:000022">
    <property type="entry name" value="Signal recognition particle 54 kDa subunit"/>
    <property type="match status" value="1"/>
</dbReference>
<dbReference type="Gene3D" id="1.20.120.140">
    <property type="entry name" value="Signal recognition particle SRP54, nucleotide-binding domain"/>
    <property type="match status" value="1"/>
</dbReference>
<dbReference type="AlphaFoldDB" id="A0A2R6XYP5"/>
<dbReference type="Proteomes" id="UP000244338">
    <property type="component" value="Unassembled WGS sequence"/>
</dbReference>
<dbReference type="InterPro" id="IPR004125">
    <property type="entry name" value="Signal_recog_particle_SRP54_M"/>
</dbReference>
<dbReference type="EMBL" id="PEBX01000092">
    <property type="protein sequence ID" value="PTQ55604.1"/>
    <property type="molecule type" value="Genomic_DNA"/>
</dbReference>
<dbReference type="PANTHER" id="PTHR11564:SF5">
    <property type="entry name" value="SIGNAL RECOGNITION PARTICLE SUBUNIT SRP54"/>
    <property type="match status" value="1"/>
</dbReference>
<dbReference type="GO" id="GO:0005525">
    <property type="term" value="F:GTP binding"/>
    <property type="evidence" value="ECO:0007669"/>
    <property type="project" value="UniProtKB-UniRule"/>
</dbReference>
<dbReference type="NCBIfam" id="TIGR00959">
    <property type="entry name" value="ffh"/>
    <property type="match status" value="1"/>
</dbReference>
<reference evidence="15" key="2">
    <citation type="journal article" date="2018" name="Sci. Rep.">
        <title>Lignite coal burning seam in the remote Altai Mountains harbors a hydrogen-driven thermophilic microbial community.</title>
        <authorList>
            <person name="Kadnikov V.V."/>
            <person name="Mardanov A.V."/>
            <person name="Ivasenko D.A."/>
            <person name="Beletsky A.V."/>
            <person name="Karnachuk O.V."/>
            <person name="Ravin N.V."/>
        </authorList>
    </citation>
    <scope>NUCLEOTIDE SEQUENCE</scope>
    <source>
        <strain evidence="15">AL32</strain>
    </source>
</reference>
<accession>A0A2R6XYP5</accession>
<dbReference type="Pfam" id="PF02881">
    <property type="entry name" value="SRP54_N"/>
    <property type="match status" value="1"/>
</dbReference>
<dbReference type="InterPro" id="IPR022941">
    <property type="entry name" value="SRP54"/>
</dbReference>
<feature type="compositionally biased region" description="Basic residues" evidence="11">
    <location>
        <begin position="435"/>
        <end position="445"/>
    </location>
</feature>
<dbReference type="SUPFAM" id="SSF47446">
    <property type="entry name" value="Signal peptide-binding domain"/>
    <property type="match status" value="1"/>
</dbReference>
<keyword evidence="4 9" id="KW-0694">RNA-binding</keyword>
<dbReference type="SMART" id="SM00963">
    <property type="entry name" value="SRP54_N"/>
    <property type="match status" value="1"/>
</dbReference>
<comment type="domain">
    <text evidence="9">Composed of three domains: the N-terminal N domain, which is responsible for interactions with the ribosome, the central G domain, which binds GTP, and the C-terminal M domain, which binds the RNA and the signal sequence of the RNC.</text>
</comment>
<dbReference type="InterPro" id="IPR027417">
    <property type="entry name" value="P-loop_NTPase"/>
</dbReference>
<dbReference type="Gene3D" id="3.40.50.300">
    <property type="entry name" value="P-loop containing nucleotide triphosphate hydrolases"/>
    <property type="match status" value="1"/>
</dbReference>
<evidence type="ECO:0000256" key="6">
    <source>
        <dbReference type="ARBA" id="ARBA00023135"/>
    </source>
</evidence>
<feature type="binding site" evidence="9">
    <location>
        <begin position="190"/>
        <end position="194"/>
    </location>
    <ligand>
        <name>GTP</name>
        <dbReference type="ChEBI" id="CHEBI:37565"/>
    </ligand>
</feature>
<keyword evidence="3 9" id="KW-0378">Hydrolase</keyword>
<feature type="region of interest" description="Disordered" evidence="11">
    <location>
        <begin position="426"/>
        <end position="452"/>
    </location>
</feature>
<organism evidence="15 17">
    <name type="scientific">Candidatus Carbonibacillus altaicus</name>
    <dbReference type="NCBI Taxonomy" id="2163959"/>
    <lineage>
        <taxon>Bacteria</taxon>
        <taxon>Bacillati</taxon>
        <taxon>Bacillota</taxon>
        <taxon>Bacilli</taxon>
        <taxon>Bacillales</taxon>
        <taxon>Candidatus Carbonibacillus</taxon>
    </lineage>
</organism>
<keyword evidence="2 9" id="KW-0547">Nucleotide-binding</keyword>
<dbReference type="Pfam" id="PF02978">
    <property type="entry name" value="SRP_SPB"/>
    <property type="match status" value="1"/>
</dbReference>
<feature type="domain" description="AAA+ ATPase" evidence="12">
    <location>
        <begin position="100"/>
        <end position="247"/>
    </location>
</feature>
<name>A0A2R6XYP5_9BACL</name>
<keyword evidence="5 9" id="KW-0342">GTP-binding</keyword>
<evidence type="ECO:0000256" key="11">
    <source>
        <dbReference type="SAM" id="MobiDB-lite"/>
    </source>
</evidence>
<feature type="domain" description="SRP54-type proteins GTP-binding" evidence="13">
    <location>
        <begin position="101"/>
        <end position="296"/>
    </location>
</feature>
<dbReference type="Gene3D" id="1.10.260.30">
    <property type="entry name" value="Signal recognition particle, SRP54 subunit, M-domain"/>
    <property type="match status" value="1"/>
</dbReference>
<dbReference type="InterPro" id="IPR036891">
    <property type="entry name" value="Signal_recog_part_SRP54_M_sf"/>
</dbReference>
<protein>
    <recommendedName>
        <fullName evidence="9">Signal recognition particle protein</fullName>
        <ecNumber evidence="9">3.6.5.4</ecNumber>
    </recommendedName>
    <alternativeName>
        <fullName evidence="9">Fifty-four homolog</fullName>
    </alternativeName>
</protein>
<dbReference type="EMBL" id="PEBX01000100">
    <property type="protein sequence ID" value="PTQ55547.1"/>
    <property type="molecule type" value="Genomic_DNA"/>
</dbReference>
<evidence type="ECO:0000256" key="2">
    <source>
        <dbReference type="ARBA" id="ARBA00022741"/>
    </source>
</evidence>
<dbReference type="InterPro" id="IPR013822">
    <property type="entry name" value="Signal_recog_particl_SRP54_hlx"/>
</dbReference>
<evidence type="ECO:0000259" key="12">
    <source>
        <dbReference type="SMART" id="SM00382"/>
    </source>
</evidence>
<feature type="binding site" evidence="9">
    <location>
        <begin position="108"/>
        <end position="115"/>
    </location>
    <ligand>
        <name>GTP</name>
        <dbReference type="ChEBI" id="CHEBI:37565"/>
    </ligand>
</feature>
<reference evidence="17" key="1">
    <citation type="journal article" date="2018" name="Sci. Rep.">
        <title>Lignite coal burning seam in the remote Altai Mountains harbors a hydrogen-driven thermophilic microbial community.</title>
        <authorList>
            <person name="Kadnikov V.V."/>
            <person name="Mardanov A.V."/>
            <person name="Ivasenko D.A."/>
            <person name="Antsiferov D.V."/>
            <person name="Beletsky A.V."/>
            <person name="Karnachuk O.V."/>
            <person name="Ravin N.V."/>
        </authorList>
    </citation>
    <scope>NUCLEOTIDE SEQUENCE [LARGE SCALE GENOMIC DNA]</scope>
</reference>
<comment type="subcellular location">
    <subcellularLocation>
        <location evidence="9">Cytoplasm</location>
    </subcellularLocation>
    <text evidence="9">The SRP-RNC complex is targeted to the cytoplasmic membrane.</text>
</comment>
<evidence type="ECO:0000259" key="13">
    <source>
        <dbReference type="SMART" id="SM00962"/>
    </source>
</evidence>
<evidence type="ECO:0000256" key="5">
    <source>
        <dbReference type="ARBA" id="ARBA00023134"/>
    </source>
</evidence>
<dbReference type="InterPro" id="IPR000897">
    <property type="entry name" value="SRP54_GTPase_dom"/>
</dbReference>
<comment type="function">
    <text evidence="9">Involved in targeting and insertion of nascent membrane proteins into the cytoplasmic membrane. Binds to the hydrophobic signal sequence of the ribosome-nascent chain (RNC) as it emerges from the ribosomes. The SRP-RNC complex is then targeted to the cytoplasmic membrane where it interacts with the SRP receptor FtsY.</text>
</comment>
<dbReference type="Pfam" id="PF00448">
    <property type="entry name" value="SRP54"/>
    <property type="match status" value="1"/>
</dbReference>
<dbReference type="InterPro" id="IPR004780">
    <property type="entry name" value="SRP"/>
</dbReference>
<dbReference type="PANTHER" id="PTHR11564">
    <property type="entry name" value="SIGNAL RECOGNITION PARTICLE 54K PROTEIN SRP54"/>
    <property type="match status" value="1"/>
</dbReference>
<evidence type="ECO:0000256" key="9">
    <source>
        <dbReference type="HAMAP-Rule" id="MF_00306"/>
    </source>
</evidence>
<dbReference type="EC" id="3.6.5.4" evidence="9"/>
<evidence type="ECO:0000256" key="4">
    <source>
        <dbReference type="ARBA" id="ARBA00022884"/>
    </source>
</evidence>
<comment type="caution">
    <text evidence="15">The sequence shown here is derived from an EMBL/GenBank/DDBJ whole genome shotgun (WGS) entry which is preliminary data.</text>
</comment>
<evidence type="ECO:0000256" key="8">
    <source>
        <dbReference type="ARBA" id="ARBA00048027"/>
    </source>
</evidence>
<dbReference type="GO" id="GO:0006614">
    <property type="term" value="P:SRP-dependent cotranslational protein targeting to membrane"/>
    <property type="evidence" value="ECO:0007669"/>
    <property type="project" value="InterPro"/>
</dbReference>
<evidence type="ECO:0000313" key="17">
    <source>
        <dbReference type="Proteomes" id="UP000244338"/>
    </source>
</evidence>
<feature type="domain" description="Signal recognition particle SRP54 helical bundle" evidence="14">
    <location>
        <begin position="2"/>
        <end position="87"/>
    </location>
</feature>
<sequence>MAFESLTSRLSEAFRKLRGKGKLTEADVDAALREVRLALLEADVNFKVVKDFIARVRERAVGVEILKTLNPAQQVIKVVNDELTALMGGEVEDLHFAKHPPTVIMMVGLQGAGKTTTTGKLAKYLLAQGKKPLLVAADIYRPAAVKQLMVLGETLGVPVHEEGTDTSPVMIARNGVERARSEGRDVVIVDTAGRLHIDEALMDELAQMKEALHPQEILLVVDAMTGQEAVNVAERFHELLDITGVVLTKLDGDARGGAALSVKAVTGRPIKFAATGEKLDALEPFYPDRMASRILGMGDVLTLIEKAQAQVDEEKARELEAKMRKAEFTLDDFLDQLRQIRKMGPLEDLIKMIPGMGQKLKGIEIDERQLVRVEAIIQSMTPKERLDPSIINFSRRKRIAAGSGMTVTDVNRLLKQFEEMKKMMKQMTKVSGGRGKGKGKGKRPKMNFPFLP</sequence>
<comment type="catalytic activity">
    <reaction evidence="8 9">
        <text>GTP + H2O = GDP + phosphate + H(+)</text>
        <dbReference type="Rhea" id="RHEA:19669"/>
        <dbReference type="ChEBI" id="CHEBI:15377"/>
        <dbReference type="ChEBI" id="CHEBI:15378"/>
        <dbReference type="ChEBI" id="CHEBI:37565"/>
        <dbReference type="ChEBI" id="CHEBI:43474"/>
        <dbReference type="ChEBI" id="CHEBI:58189"/>
        <dbReference type="EC" id="3.6.5.4"/>
    </reaction>
</comment>
<comment type="similarity">
    <text evidence="1 9">Belongs to the GTP-binding SRP family. SRP54 subfamily.</text>
</comment>
<evidence type="ECO:0000259" key="14">
    <source>
        <dbReference type="SMART" id="SM00963"/>
    </source>
</evidence>
<dbReference type="InterPro" id="IPR042101">
    <property type="entry name" value="SRP54_N_sf"/>
</dbReference>
<feature type="binding site" evidence="9">
    <location>
        <begin position="248"/>
        <end position="251"/>
    </location>
    <ligand>
        <name>GTP</name>
        <dbReference type="ChEBI" id="CHEBI:37565"/>
    </ligand>
</feature>
<keyword evidence="10" id="KW-0175">Coiled coil</keyword>
<dbReference type="CDD" id="cd18539">
    <property type="entry name" value="SRP_G"/>
    <property type="match status" value="1"/>
</dbReference>
<evidence type="ECO:0000256" key="1">
    <source>
        <dbReference type="ARBA" id="ARBA00005450"/>
    </source>
</evidence>
<gene>
    <name evidence="9" type="primary">ffh</name>
    <name evidence="16" type="ORF">BSOLF_1792</name>
    <name evidence="15" type="ORF">BSOLF_1896</name>
</gene>
<evidence type="ECO:0000313" key="15">
    <source>
        <dbReference type="EMBL" id="PTQ55547.1"/>
    </source>
</evidence>
<evidence type="ECO:0000313" key="16">
    <source>
        <dbReference type="EMBL" id="PTQ55604.1"/>
    </source>
</evidence>